<feature type="transmembrane region" description="Helical" evidence="7">
    <location>
        <begin position="167"/>
        <end position="189"/>
    </location>
</feature>
<keyword evidence="5 7" id="KW-0472">Membrane</keyword>
<dbReference type="PANTHER" id="PTHR21389">
    <property type="entry name" value="P53 INDUCED PROTEIN"/>
    <property type="match status" value="1"/>
</dbReference>
<evidence type="ECO:0000256" key="4">
    <source>
        <dbReference type="ARBA" id="ARBA00022989"/>
    </source>
</evidence>
<dbReference type="GO" id="GO:0005783">
    <property type="term" value="C:endoplasmic reticulum"/>
    <property type="evidence" value="ECO:0007669"/>
    <property type="project" value="TreeGrafter"/>
</dbReference>
<evidence type="ECO:0000313" key="9">
    <source>
        <dbReference type="RefSeq" id="XP_034099909.1"/>
    </source>
</evidence>
<evidence type="ECO:0000313" key="11">
    <source>
        <dbReference type="RefSeq" id="XP_034099912.1"/>
    </source>
</evidence>
<evidence type="ECO:0000313" key="8">
    <source>
        <dbReference type="Proteomes" id="UP000515160"/>
    </source>
</evidence>
<gene>
    <name evidence="9 10 11 12" type="primary">LOC117565072</name>
</gene>
<dbReference type="GO" id="GO:0016236">
    <property type="term" value="P:macroautophagy"/>
    <property type="evidence" value="ECO:0007669"/>
    <property type="project" value="TreeGrafter"/>
</dbReference>
<dbReference type="GeneID" id="117565072"/>
<dbReference type="PANTHER" id="PTHR21389:SF0">
    <property type="entry name" value="ETOPOSIDE-INDUCED PROTEIN 2.4 HOMOLOG"/>
    <property type="match status" value="1"/>
</dbReference>
<feature type="transmembrane region" description="Helical" evidence="7">
    <location>
        <begin position="241"/>
        <end position="262"/>
    </location>
</feature>
<comment type="similarity">
    <text evidence="2">Belongs to the EI24 family.</text>
</comment>
<name>A0A6P8XNG2_DROAB</name>
<evidence type="ECO:0000256" key="1">
    <source>
        <dbReference type="ARBA" id="ARBA00004141"/>
    </source>
</evidence>
<dbReference type="CTD" id="10010"/>
<dbReference type="InterPro" id="IPR059112">
    <property type="entry name" value="CysZ/EI24"/>
</dbReference>
<evidence type="ECO:0000313" key="12">
    <source>
        <dbReference type="RefSeq" id="XP_034099913.1"/>
    </source>
</evidence>
<feature type="region of interest" description="Disordered" evidence="6">
    <location>
        <begin position="387"/>
        <end position="502"/>
    </location>
</feature>
<dbReference type="AlphaFoldDB" id="A0A6P8XNG2"/>
<feature type="compositionally biased region" description="Low complexity" evidence="6">
    <location>
        <begin position="439"/>
        <end position="454"/>
    </location>
</feature>
<dbReference type="Pfam" id="PF07264">
    <property type="entry name" value="EI24"/>
    <property type="match status" value="1"/>
</dbReference>
<dbReference type="RefSeq" id="XP_034099910.1">
    <property type="nucleotide sequence ID" value="XM_034244019.2"/>
</dbReference>
<keyword evidence="4 7" id="KW-1133">Transmembrane helix</keyword>
<evidence type="ECO:0000256" key="2">
    <source>
        <dbReference type="ARBA" id="ARBA00010970"/>
    </source>
</evidence>
<evidence type="ECO:0000256" key="3">
    <source>
        <dbReference type="ARBA" id="ARBA00022692"/>
    </source>
</evidence>
<feature type="transmembrane region" description="Helical" evidence="7">
    <location>
        <begin position="117"/>
        <end position="147"/>
    </location>
</feature>
<organism evidence="8 11">
    <name type="scientific">Drosophila albomicans</name>
    <name type="common">Fruit fly</name>
    <dbReference type="NCBI Taxonomy" id="7291"/>
    <lineage>
        <taxon>Eukaryota</taxon>
        <taxon>Metazoa</taxon>
        <taxon>Ecdysozoa</taxon>
        <taxon>Arthropoda</taxon>
        <taxon>Hexapoda</taxon>
        <taxon>Insecta</taxon>
        <taxon>Pterygota</taxon>
        <taxon>Neoptera</taxon>
        <taxon>Endopterygota</taxon>
        <taxon>Diptera</taxon>
        <taxon>Brachycera</taxon>
        <taxon>Muscomorpha</taxon>
        <taxon>Ephydroidea</taxon>
        <taxon>Drosophilidae</taxon>
        <taxon>Drosophila</taxon>
    </lineage>
</organism>
<keyword evidence="8" id="KW-1185">Reference proteome</keyword>
<evidence type="ECO:0000256" key="6">
    <source>
        <dbReference type="SAM" id="MobiDB-lite"/>
    </source>
</evidence>
<evidence type="ECO:0000256" key="7">
    <source>
        <dbReference type="SAM" id="Phobius"/>
    </source>
</evidence>
<reference evidence="9 10" key="1">
    <citation type="submission" date="2025-04" db="UniProtKB">
        <authorList>
            <consortium name="RefSeq"/>
        </authorList>
    </citation>
    <scope>IDENTIFICATION</scope>
    <source>
        <strain evidence="9 10">15112-1751.03</strain>
        <tissue evidence="9 10">Whole Adult</tissue>
    </source>
</reference>
<feature type="transmembrane region" description="Helical" evidence="7">
    <location>
        <begin position="210"/>
        <end position="229"/>
    </location>
</feature>
<protein>
    <submittedName>
        <fullName evidence="9 10">Etoposide-induced protein 2.4 homolog</fullName>
    </submittedName>
</protein>
<proteinExistence type="inferred from homology"/>
<evidence type="ECO:0000256" key="5">
    <source>
        <dbReference type="ARBA" id="ARBA00023136"/>
    </source>
</evidence>
<dbReference type="Proteomes" id="UP000515160">
    <property type="component" value="Chromosome 2L"/>
</dbReference>
<keyword evidence="3 7" id="KW-0812">Transmembrane</keyword>
<dbReference type="OrthoDB" id="266518at2759"/>
<sequence>MAAIKNIALGILYGLWDSIRGMTLVLHIDNEVARQNAELETMRQLRRMDREQYRERTQRTPSPVPSSAAAMIREEYAKRAEAHSDERTLEKILKKKPAEKAEPQAEKKIAKKLFKCCLLNGGFTWLSIVLFESVLLPTLKFCLTIFYGTQSDTLPFVWSWLQPILSLLFGMMWVLPIFMLSKIVSSLWFADIANAAYRVRKGRPQLIPSISKLVADFLFSMVVQMLFLVQSMLVNLVPVKYVGSTLCFVHLCLLYSLYSFEYKWFNMGWELHRRLTYIEKNWPYFFGFGIPLTVLTNMSSSVIVSSCIFSIFFPLFILSGNEAKPIVDTTEFSLRLFSPVVFISNMCFGGNPWSKANRLLAQQRKQLELQHRQRMLQREETLLKQKQQQYLMQQQREHDMHHRREPHSRSQTPQNAAPGQGAYRYAQPPVFDASRVRDSSASSTHSSNAATPSTNYRAPPYFGGAAAAGMRSNTPLVPTPVPGAPRAPIVVREESGPDDWNL</sequence>
<dbReference type="RefSeq" id="XP_034099909.1">
    <property type="nucleotide sequence ID" value="XM_034244018.2"/>
</dbReference>
<dbReference type="RefSeq" id="XP_034099913.1">
    <property type="nucleotide sequence ID" value="XM_034244022.2"/>
</dbReference>
<comment type="subcellular location">
    <subcellularLocation>
        <location evidence="1">Membrane</location>
        <topology evidence="1">Multi-pass membrane protein</topology>
    </subcellularLocation>
</comment>
<dbReference type="RefSeq" id="XP_034099912.1">
    <property type="nucleotide sequence ID" value="XM_034244021.2"/>
</dbReference>
<dbReference type="GO" id="GO:0016020">
    <property type="term" value="C:membrane"/>
    <property type="evidence" value="ECO:0007669"/>
    <property type="project" value="UniProtKB-SubCell"/>
</dbReference>
<evidence type="ECO:0000313" key="10">
    <source>
        <dbReference type="RefSeq" id="XP_034099910.1"/>
    </source>
</evidence>
<accession>A0A6P8XNG2</accession>
<feature type="transmembrane region" description="Helical" evidence="7">
    <location>
        <begin position="283"/>
        <end position="316"/>
    </location>
</feature>